<sequence length="83" mass="9652">MSLTIMHFNVFLCILKYFYAFEILSFLCIATVFYQYFMRFDCFDVFLCSLTSLGPPHPLTFTMTPILLRLLPPPPLPSTLPHP</sequence>
<dbReference type="Proteomes" id="UP000016927">
    <property type="component" value="Unassembled WGS sequence"/>
</dbReference>
<name>R0MAK9_NOSB1</name>
<keyword evidence="1" id="KW-0812">Transmembrane</keyword>
<dbReference type="AlphaFoldDB" id="R0MAK9"/>
<organism evidence="2 3">
    <name type="scientific">Nosema bombycis (strain CQ1 / CVCC 102059)</name>
    <name type="common">Microsporidian parasite</name>
    <name type="synonym">Pebrine of silkworm</name>
    <dbReference type="NCBI Taxonomy" id="578461"/>
    <lineage>
        <taxon>Eukaryota</taxon>
        <taxon>Fungi</taxon>
        <taxon>Fungi incertae sedis</taxon>
        <taxon>Microsporidia</taxon>
        <taxon>Nosematidae</taxon>
        <taxon>Nosema</taxon>
    </lineage>
</organism>
<dbReference type="HOGENOM" id="CLU_2543146_0_0_1"/>
<proteinExistence type="predicted"/>
<dbReference type="VEuPathDB" id="MicrosporidiaDB:NBO_11g0060"/>
<evidence type="ECO:0000313" key="3">
    <source>
        <dbReference type="Proteomes" id="UP000016927"/>
    </source>
</evidence>
<feature type="transmembrane region" description="Helical" evidence="1">
    <location>
        <begin position="17"/>
        <end position="37"/>
    </location>
</feature>
<keyword evidence="1" id="KW-0472">Membrane</keyword>
<gene>
    <name evidence="2" type="ORF">NBO_11g0060</name>
</gene>
<dbReference type="EMBL" id="KB908919">
    <property type="protein sequence ID" value="EOB14989.1"/>
    <property type="molecule type" value="Genomic_DNA"/>
</dbReference>
<evidence type="ECO:0000313" key="2">
    <source>
        <dbReference type="EMBL" id="EOB14989.1"/>
    </source>
</evidence>
<reference evidence="2 3" key="1">
    <citation type="journal article" date="2013" name="BMC Genomics">
        <title>Comparative genomics of parasitic silkworm microsporidia reveal an association between genome expansion and host adaptation.</title>
        <authorList>
            <person name="Pan G."/>
            <person name="Xu J."/>
            <person name="Li T."/>
            <person name="Xia Q."/>
            <person name="Liu S.L."/>
            <person name="Zhang G."/>
            <person name="Li S."/>
            <person name="Li C."/>
            <person name="Liu H."/>
            <person name="Yang L."/>
            <person name="Liu T."/>
            <person name="Zhang X."/>
            <person name="Wu Z."/>
            <person name="Fan W."/>
            <person name="Dang X."/>
            <person name="Xiang H."/>
            <person name="Tao M."/>
            <person name="Li Y."/>
            <person name="Hu J."/>
            <person name="Li Z."/>
            <person name="Lin L."/>
            <person name="Luo J."/>
            <person name="Geng L."/>
            <person name="Wang L."/>
            <person name="Long M."/>
            <person name="Wan Y."/>
            <person name="He N."/>
            <person name="Zhang Z."/>
            <person name="Lu C."/>
            <person name="Keeling P.J."/>
            <person name="Wang J."/>
            <person name="Xiang Z."/>
            <person name="Zhou Z."/>
        </authorList>
    </citation>
    <scope>NUCLEOTIDE SEQUENCE [LARGE SCALE GENOMIC DNA]</scope>
    <source>
        <strain evidence="3">CQ1 / CVCC 102059</strain>
    </source>
</reference>
<protein>
    <submittedName>
        <fullName evidence="2">Uncharacterized protein</fullName>
    </submittedName>
</protein>
<keyword evidence="3" id="KW-1185">Reference proteome</keyword>
<evidence type="ECO:0000256" key="1">
    <source>
        <dbReference type="SAM" id="Phobius"/>
    </source>
</evidence>
<keyword evidence="1" id="KW-1133">Transmembrane helix</keyword>
<accession>R0MAK9</accession>